<keyword evidence="4" id="KW-1185">Reference proteome</keyword>
<dbReference type="STRING" id="1045774.SAMN05421872_1149"/>
<dbReference type="InterPro" id="IPR000868">
    <property type="entry name" value="Isochorismatase-like_dom"/>
</dbReference>
<evidence type="ECO:0000256" key="1">
    <source>
        <dbReference type="ARBA" id="ARBA00022801"/>
    </source>
</evidence>
<name>A0A1G6ZQV6_9ACTN</name>
<gene>
    <name evidence="3" type="ORF">SAMN05421872_1149</name>
</gene>
<dbReference type="InterPro" id="IPR036380">
    <property type="entry name" value="Isochorismatase-like_sf"/>
</dbReference>
<protein>
    <submittedName>
        <fullName evidence="3">Nicotinamidase-related amidase</fullName>
    </submittedName>
</protein>
<dbReference type="Gene3D" id="3.40.50.850">
    <property type="entry name" value="Isochorismatase-like"/>
    <property type="match status" value="1"/>
</dbReference>
<keyword evidence="1" id="KW-0378">Hydrolase</keyword>
<dbReference type="AlphaFoldDB" id="A0A1G6ZQV6"/>
<reference evidence="4" key="1">
    <citation type="submission" date="2016-10" db="EMBL/GenBank/DDBJ databases">
        <authorList>
            <person name="Varghese N."/>
            <person name="Submissions S."/>
        </authorList>
    </citation>
    <scope>NUCLEOTIDE SEQUENCE [LARGE SCALE GENOMIC DNA]</scope>
    <source>
        <strain evidence="4">CGMCC 4.6858</strain>
    </source>
</reference>
<dbReference type="PANTHER" id="PTHR43540:SF6">
    <property type="entry name" value="ISOCHORISMATASE-LIKE DOMAIN-CONTAINING PROTEIN"/>
    <property type="match status" value="1"/>
</dbReference>
<dbReference type="InterPro" id="IPR050272">
    <property type="entry name" value="Isochorismatase-like_hydrls"/>
</dbReference>
<accession>A0A1G6ZQV6</accession>
<dbReference type="GO" id="GO:0016787">
    <property type="term" value="F:hydrolase activity"/>
    <property type="evidence" value="ECO:0007669"/>
    <property type="project" value="UniProtKB-KW"/>
</dbReference>
<evidence type="ECO:0000259" key="2">
    <source>
        <dbReference type="Pfam" id="PF00857"/>
    </source>
</evidence>
<dbReference type="OrthoDB" id="9794942at2"/>
<dbReference type="EMBL" id="FMZM01000014">
    <property type="protein sequence ID" value="SDE04882.1"/>
    <property type="molecule type" value="Genomic_DNA"/>
</dbReference>
<proteinExistence type="predicted"/>
<dbReference type="PANTHER" id="PTHR43540">
    <property type="entry name" value="PEROXYUREIDOACRYLATE/UREIDOACRYLATE AMIDOHYDROLASE-RELATED"/>
    <property type="match status" value="1"/>
</dbReference>
<dbReference type="Proteomes" id="UP000199034">
    <property type="component" value="Unassembled WGS sequence"/>
</dbReference>
<feature type="domain" description="Isochorismatase-like" evidence="2">
    <location>
        <begin position="8"/>
        <end position="181"/>
    </location>
</feature>
<evidence type="ECO:0000313" key="3">
    <source>
        <dbReference type="EMBL" id="SDE04882.1"/>
    </source>
</evidence>
<dbReference type="RefSeq" id="WP_090860381.1">
    <property type="nucleotide sequence ID" value="NZ_FMZM01000014.1"/>
</dbReference>
<organism evidence="3 4">
    <name type="scientific">Nocardioides lianchengensis</name>
    <dbReference type="NCBI Taxonomy" id="1045774"/>
    <lineage>
        <taxon>Bacteria</taxon>
        <taxon>Bacillati</taxon>
        <taxon>Actinomycetota</taxon>
        <taxon>Actinomycetes</taxon>
        <taxon>Propionibacteriales</taxon>
        <taxon>Nocardioidaceae</taxon>
        <taxon>Nocardioides</taxon>
    </lineage>
</organism>
<dbReference type="Pfam" id="PF00857">
    <property type="entry name" value="Isochorismatase"/>
    <property type="match status" value="1"/>
</dbReference>
<dbReference type="SUPFAM" id="SSF52499">
    <property type="entry name" value="Isochorismatase-like hydrolases"/>
    <property type="match status" value="1"/>
</dbReference>
<evidence type="ECO:0000313" key="4">
    <source>
        <dbReference type="Proteomes" id="UP000199034"/>
    </source>
</evidence>
<sequence length="212" mass="22080">MTAAPRRALIVVDVQQEYDDGVLQIQHPPRATAVANVVRALDVAEQQGLPVVVVQHELPEGAPVFAVGSSSWALHPDVERRLQPSWKRVSKDRSSVFAGTDVAAWLAERDVDTITIVGFMTNNCDLATAASAEELGLAAEVLSDATGAIHLANEAGKVSAEQLHEALMVLLQSNLAAVASTDAWVAAVEAGAPLVGSDLGTSATQGRAAFAG</sequence>